<accession>A5Z2T3</accession>
<feature type="chain" id="PRO_5012203756" evidence="1">
    <location>
        <begin position="16"/>
        <end position="74"/>
    </location>
</feature>
<dbReference type="PaxDb" id="6239-C15C8.8"/>
<evidence type="ECO:0000256" key="1">
    <source>
        <dbReference type="SAM" id="SignalP"/>
    </source>
</evidence>
<dbReference type="eggNOG" id="ENOG502T3JK">
    <property type="taxonomic scope" value="Eukaryota"/>
</dbReference>
<evidence type="ECO:0000313" key="2">
    <source>
        <dbReference type="EMBL" id="CAN99673.1"/>
    </source>
</evidence>
<dbReference type="Bgee" id="WBGene00045460">
    <property type="expression patterns" value="Expressed in embryo and 2 other cell types or tissues"/>
</dbReference>
<dbReference type="InParanoid" id="A5Z2T3"/>
<sequence length="74" mass="7927">MISLTSIVILFFTEAVVPVEKKPRRMNAAAASPKLSTCQWVFGNGTIASMPKKWTPVYALSSQSSTSSSSQTSS</sequence>
<dbReference type="WormBase" id="C15C8.8">
    <property type="protein sequence ID" value="CE41200"/>
    <property type="gene ID" value="WBGene00045460"/>
</dbReference>
<evidence type="ECO:0000313" key="4">
    <source>
        <dbReference type="WormBase" id="C15C8.8"/>
    </source>
</evidence>
<dbReference type="UCSC" id="C15C8.8">
    <property type="organism name" value="c. elegans"/>
</dbReference>
<dbReference type="AGR" id="WB:WBGene00045460"/>
<dbReference type="OrthoDB" id="5853901at2759"/>
<gene>
    <name evidence="2 4" type="ORF">C15C8.8</name>
    <name evidence="2" type="ORF">CELE_C15C8.8</name>
</gene>
<feature type="signal peptide" evidence="1">
    <location>
        <begin position="1"/>
        <end position="15"/>
    </location>
</feature>
<dbReference type="HOGENOM" id="CLU_2690077_0_0_1"/>
<keyword evidence="1" id="KW-0732">Signal</keyword>
<protein>
    <submittedName>
        <fullName evidence="2">Secreted protein</fullName>
    </submittedName>
</protein>
<reference evidence="2 3" key="1">
    <citation type="journal article" date="1998" name="Science">
        <title>Genome sequence of the nematode C. elegans: a platform for investigating biology.</title>
        <authorList>
            <consortium name="The C. elegans sequencing consortium"/>
            <person name="Sulson J.E."/>
            <person name="Waterston R."/>
        </authorList>
    </citation>
    <scope>NUCLEOTIDE SEQUENCE [LARGE SCALE GENOMIC DNA]</scope>
    <source>
        <strain evidence="2 3">Bristol N2</strain>
    </source>
</reference>
<dbReference type="GeneID" id="6418695"/>
<proteinExistence type="predicted"/>
<dbReference type="KEGG" id="cel:CELE_C15C8.8"/>
<dbReference type="CTD" id="6418695"/>
<dbReference type="RefSeq" id="NP_001122850.1">
    <property type="nucleotide sequence ID" value="NM_001129378.4"/>
</dbReference>
<keyword evidence="3" id="KW-1185">Reference proteome</keyword>
<dbReference type="EMBL" id="BX284605">
    <property type="protein sequence ID" value="CAN99673.1"/>
    <property type="molecule type" value="Genomic_DNA"/>
</dbReference>
<dbReference type="Proteomes" id="UP000001940">
    <property type="component" value="Chromosome V"/>
</dbReference>
<name>A5Z2T3_CAEEL</name>
<organism evidence="2 3">
    <name type="scientific">Caenorhabditis elegans</name>
    <dbReference type="NCBI Taxonomy" id="6239"/>
    <lineage>
        <taxon>Eukaryota</taxon>
        <taxon>Metazoa</taxon>
        <taxon>Ecdysozoa</taxon>
        <taxon>Nematoda</taxon>
        <taxon>Chromadorea</taxon>
        <taxon>Rhabditida</taxon>
        <taxon>Rhabditina</taxon>
        <taxon>Rhabditomorpha</taxon>
        <taxon>Rhabditoidea</taxon>
        <taxon>Rhabditidae</taxon>
        <taxon>Peloderinae</taxon>
        <taxon>Caenorhabditis</taxon>
    </lineage>
</organism>
<dbReference type="AlphaFoldDB" id="A5Z2T3"/>
<evidence type="ECO:0000313" key="3">
    <source>
        <dbReference type="Proteomes" id="UP000001940"/>
    </source>
</evidence>